<evidence type="ECO:0008006" key="4">
    <source>
        <dbReference type="Google" id="ProtNLM"/>
    </source>
</evidence>
<gene>
    <name evidence="2" type="ORF">AAV99_11645</name>
</gene>
<dbReference type="Proteomes" id="UP000053455">
    <property type="component" value="Unassembled WGS sequence"/>
</dbReference>
<organism evidence="2 3">
    <name type="scientific">Aurantiacibacter marinus</name>
    <dbReference type="NCBI Taxonomy" id="874156"/>
    <lineage>
        <taxon>Bacteria</taxon>
        <taxon>Pseudomonadati</taxon>
        <taxon>Pseudomonadota</taxon>
        <taxon>Alphaproteobacteria</taxon>
        <taxon>Sphingomonadales</taxon>
        <taxon>Erythrobacteraceae</taxon>
        <taxon>Aurantiacibacter</taxon>
    </lineage>
</organism>
<dbReference type="PROSITE" id="PS51257">
    <property type="entry name" value="PROKAR_LIPOPROTEIN"/>
    <property type="match status" value="1"/>
</dbReference>
<dbReference type="AlphaFoldDB" id="A0A0H0XL69"/>
<evidence type="ECO:0000256" key="1">
    <source>
        <dbReference type="SAM" id="SignalP"/>
    </source>
</evidence>
<accession>A0A0H0XL69</accession>
<feature type="chain" id="PRO_5002588982" description="Lipoprotein" evidence="1">
    <location>
        <begin position="23"/>
        <end position="143"/>
    </location>
</feature>
<evidence type="ECO:0000313" key="2">
    <source>
        <dbReference type="EMBL" id="KLI63308.1"/>
    </source>
</evidence>
<sequence>MMRRNSCLLALALLAGCGAAESENYEAQSEISLEDVGASEAALPEGFTLPSGTQVAQNTRVSTANGDGWVIYLDSASSPESLEEHFAAQAEAAGFVISVEMNQSGSKQLRGARADGMKFDFAALPHDGGSSRASLAIGRDRQD</sequence>
<proteinExistence type="predicted"/>
<keyword evidence="1" id="KW-0732">Signal</keyword>
<feature type="signal peptide" evidence="1">
    <location>
        <begin position="1"/>
        <end position="22"/>
    </location>
</feature>
<reference evidence="2 3" key="1">
    <citation type="submission" date="2015-04" db="EMBL/GenBank/DDBJ databases">
        <title>The draft genome sequence of Erythrobacter marinus HWDM-33.</title>
        <authorList>
            <person name="Zhuang L."/>
            <person name="Liu Y."/>
            <person name="Shao Z."/>
        </authorList>
    </citation>
    <scope>NUCLEOTIDE SEQUENCE [LARGE SCALE GENOMIC DNA]</scope>
    <source>
        <strain evidence="2 3">HWDM-33</strain>
    </source>
</reference>
<dbReference type="PATRIC" id="fig|874156.12.peg.2390"/>
<evidence type="ECO:0000313" key="3">
    <source>
        <dbReference type="Proteomes" id="UP000053455"/>
    </source>
</evidence>
<keyword evidence="3" id="KW-1185">Reference proteome</keyword>
<dbReference type="EMBL" id="LBHU01000003">
    <property type="protein sequence ID" value="KLI63308.1"/>
    <property type="molecule type" value="Genomic_DNA"/>
</dbReference>
<dbReference type="STRING" id="874156.GCA_001021555_02105"/>
<protein>
    <recommendedName>
        <fullName evidence="4">Lipoprotein</fullName>
    </recommendedName>
</protein>
<dbReference type="RefSeq" id="WP_047094199.1">
    <property type="nucleotide sequence ID" value="NZ_LBHU01000003.1"/>
</dbReference>
<dbReference type="OrthoDB" id="7594608at2"/>
<name>A0A0H0XL69_9SPHN</name>
<comment type="caution">
    <text evidence="2">The sequence shown here is derived from an EMBL/GenBank/DDBJ whole genome shotgun (WGS) entry which is preliminary data.</text>
</comment>